<name>A0ABW4KNB2_9BACI</name>
<accession>A0ABW4KNB2</accession>
<keyword evidence="2" id="KW-1185">Reference proteome</keyword>
<gene>
    <name evidence="1" type="ORF">ACFSCZ_13380</name>
</gene>
<protein>
    <submittedName>
        <fullName evidence="1">Uncharacterized protein</fullName>
    </submittedName>
</protein>
<dbReference type="RefSeq" id="WP_380774509.1">
    <property type="nucleotide sequence ID" value="NZ_JBHUEO010000041.1"/>
</dbReference>
<evidence type="ECO:0000313" key="1">
    <source>
        <dbReference type="EMBL" id="MFD1707713.1"/>
    </source>
</evidence>
<organism evidence="1 2">
    <name type="scientific">Siminovitchia sediminis</name>
    <dbReference type="NCBI Taxonomy" id="1274353"/>
    <lineage>
        <taxon>Bacteria</taxon>
        <taxon>Bacillati</taxon>
        <taxon>Bacillota</taxon>
        <taxon>Bacilli</taxon>
        <taxon>Bacillales</taxon>
        <taxon>Bacillaceae</taxon>
        <taxon>Siminovitchia</taxon>
    </lineage>
</organism>
<reference evidence="2" key="1">
    <citation type="journal article" date="2019" name="Int. J. Syst. Evol. Microbiol.">
        <title>The Global Catalogue of Microorganisms (GCM) 10K type strain sequencing project: providing services to taxonomists for standard genome sequencing and annotation.</title>
        <authorList>
            <consortium name="The Broad Institute Genomics Platform"/>
            <consortium name="The Broad Institute Genome Sequencing Center for Infectious Disease"/>
            <person name="Wu L."/>
            <person name="Ma J."/>
        </authorList>
    </citation>
    <scope>NUCLEOTIDE SEQUENCE [LARGE SCALE GENOMIC DNA]</scope>
    <source>
        <strain evidence="2">CGMCC 1.12295</strain>
    </source>
</reference>
<dbReference type="EMBL" id="JBHUEO010000041">
    <property type="protein sequence ID" value="MFD1707713.1"/>
    <property type="molecule type" value="Genomic_DNA"/>
</dbReference>
<proteinExistence type="predicted"/>
<sequence>MENYQDLKNTLAYLHSEINRIETMAGTLSTVEREHFKKLTNFDHKELMDIAVEEQNAARQLGTMKHMCLSMAEKIEGIQNAIERGELGEGNQRGNQTH</sequence>
<dbReference type="Proteomes" id="UP001597301">
    <property type="component" value="Unassembled WGS sequence"/>
</dbReference>
<comment type="caution">
    <text evidence="1">The sequence shown here is derived from an EMBL/GenBank/DDBJ whole genome shotgun (WGS) entry which is preliminary data.</text>
</comment>
<evidence type="ECO:0000313" key="2">
    <source>
        <dbReference type="Proteomes" id="UP001597301"/>
    </source>
</evidence>